<dbReference type="AlphaFoldDB" id="A0A7D9LZG2"/>
<proteinExistence type="predicted"/>
<name>A0A7D9LZG2_PARCT</name>
<evidence type="ECO:0000313" key="1">
    <source>
        <dbReference type="EMBL" id="CAB4041121.1"/>
    </source>
</evidence>
<dbReference type="EMBL" id="CACRXK020027799">
    <property type="protein sequence ID" value="CAB4041121.1"/>
    <property type="molecule type" value="Genomic_DNA"/>
</dbReference>
<evidence type="ECO:0000313" key="2">
    <source>
        <dbReference type="Proteomes" id="UP001152795"/>
    </source>
</evidence>
<dbReference type="Proteomes" id="UP001152795">
    <property type="component" value="Unassembled WGS sequence"/>
</dbReference>
<reference evidence="1" key="1">
    <citation type="submission" date="2020-04" db="EMBL/GenBank/DDBJ databases">
        <authorList>
            <person name="Alioto T."/>
            <person name="Alioto T."/>
            <person name="Gomez Garrido J."/>
        </authorList>
    </citation>
    <scope>NUCLEOTIDE SEQUENCE</scope>
    <source>
        <strain evidence="1">A484AB</strain>
    </source>
</reference>
<feature type="non-terminal residue" evidence="1">
    <location>
        <position position="1"/>
    </location>
</feature>
<gene>
    <name evidence="1" type="ORF">PACLA_8A040476</name>
</gene>
<sequence length="79" mass="9085">VPRIKTNIIAEYTESVYKLCGLRCAGNRFCAAINFKDGVEEKEHNCQLTNTTQPKFDENSRGKEKVWTLRSVDVDRSMM</sequence>
<comment type="caution">
    <text evidence="1">The sequence shown here is derived from an EMBL/GenBank/DDBJ whole genome shotgun (WGS) entry which is preliminary data.</text>
</comment>
<feature type="non-terminal residue" evidence="1">
    <location>
        <position position="79"/>
    </location>
</feature>
<protein>
    <submittedName>
        <fullName evidence="1">Uncharacterized protein</fullName>
    </submittedName>
</protein>
<accession>A0A7D9LZG2</accession>
<organism evidence="1 2">
    <name type="scientific">Paramuricea clavata</name>
    <name type="common">Red gorgonian</name>
    <name type="synonym">Violescent sea-whip</name>
    <dbReference type="NCBI Taxonomy" id="317549"/>
    <lineage>
        <taxon>Eukaryota</taxon>
        <taxon>Metazoa</taxon>
        <taxon>Cnidaria</taxon>
        <taxon>Anthozoa</taxon>
        <taxon>Octocorallia</taxon>
        <taxon>Malacalcyonacea</taxon>
        <taxon>Plexauridae</taxon>
        <taxon>Paramuricea</taxon>
    </lineage>
</organism>
<keyword evidence="2" id="KW-1185">Reference proteome</keyword>